<dbReference type="RefSeq" id="WP_162390666.1">
    <property type="nucleotide sequence ID" value="NZ_CP045997.1"/>
</dbReference>
<keyword evidence="1" id="KW-0812">Transmembrane</keyword>
<keyword evidence="5" id="KW-1185">Reference proteome</keyword>
<dbReference type="InterPro" id="IPR012373">
    <property type="entry name" value="Ferrdict_sens_TM"/>
</dbReference>
<dbReference type="PIRSF" id="PIRSF018266">
    <property type="entry name" value="FecR"/>
    <property type="match status" value="1"/>
</dbReference>
<dbReference type="PANTHER" id="PTHR30273:SF2">
    <property type="entry name" value="PROTEIN FECR"/>
    <property type="match status" value="1"/>
</dbReference>
<name>A0A6P1W5H9_9BACT</name>
<dbReference type="AlphaFoldDB" id="A0A6P1W5H9"/>
<dbReference type="Proteomes" id="UP000464577">
    <property type="component" value="Chromosome"/>
</dbReference>
<dbReference type="Pfam" id="PF16344">
    <property type="entry name" value="FecR_C"/>
    <property type="match status" value="1"/>
</dbReference>
<keyword evidence="1" id="KW-0472">Membrane</keyword>
<feature type="transmembrane region" description="Helical" evidence="1">
    <location>
        <begin position="92"/>
        <end position="110"/>
    </location>
</feature>
<dbReference type="EMBL" id="CP045997">
    <property type="protein sequence ID" value="QHW00276.1"/>
    <property type="molecule type" value="Genomic_DNA"/>
</dbReference>
<dbReference type="Pfam" id="PF04773">
    <property type="entry name" value="FecR"/>
    <property type="match status" value="1"/>
</dbReference>
<accession>A0A6P1W5H9</accession>
<evidence type="ECO:0000256" key="1">
    <source>
        <dbReference type="SAM" id="Phobius"/>
    </source>
</evidence>
<evidence type="ECO:0000259" key="3">
    <source>
        <dbReference type="Pfam" id="PF16344"/>
    </source>
</evidence>
<evidence type="ECO:0000313" key="4">
    <source>
        <dbReference type="EMBL" id="QHW00276.1"/>
    </source>
</evidence>
<organism evidence="4 5">
    <name type="scientific">Spirosoma endbachense</name>
    <dbReference type="NCBI Taxonomy" id="2666025"/>
    <lineage>
        <taxon>Bacteria</taxon>
        <taxon>Pseudomonadati</taxon>
        <taxon>Bacteroidota</taxon>
        <taxon>Cytophagia</taxon>
        <taxon>Cytophagales</taxon>
        <taxon>Cytophagaceae</taxon>
        <taxon>Spirosoma</taxon>
    </lineage>
</organism>
<proteinExistence type="predicted"/>
<dbReference type="Gene3D" id="3.55.50.30">
    <property type="match status" value="1"/>
</dbReference>
<dbReference type="InterPro" id="IPR006860">
    <property type="entry name" value="FecR"/>
</dbReference>
<evidence type="ECO:0000259" key="2">
    <source>
        <dbReference type="Pfam" id="PF04773"/>
    </source>
</evidence>
<keyword evidence="1" id="KW-1133">Transmembrane helix</keyword>
<dbReference type="InterPro" id="IPR032508">
    <property type="entry name" value="FecR_C"/>
</dbReference>
<dbReference type="KEGG" id="senf:GJR95_36955"/>
<gene>
    <name evidence="4" type="ORF">GJR95_36955</name>
</gene>
<dbReference type="GO" id="GO:0016989">
    <property type="term" value="F:sigma factor antagonist activity"/>
    <property type="evidence" value="ECO:0007669"/>
    <property type="project" value="TreeGrafter"/>
</dbReference>
<feature type="domain" description="FecR protein" evidence="2">
    <location>
        <begin position="143"/>
        <end position="227"/>
    </location>
</feature>
<protein>
    <submittedName>
        <fullName evidence="4">DUF4974 domain-containing protein</fullName>
    </submittedName>
</protein>
<dbReference type="PANTHER" id="PTHR30273">
    <property type="entry name" value="PERIPLASMIC SIGNAL SENSOR AND SIGMA FACTOR ACTIVATOR FECR-RELATED"/>
    <property type="match status" value="1"/>
</dbReference>
<sequence>MGYADYKLENFLKDDSFTQWVYQPTPENNTFWECFQEEHPEMLPIIDDARTILLSIEQEVIANYPDDRQVERIFNQVQERIQTVSFVQSRFGWPWLAAASVLLCLGLWLYKQNQMPTQYEQLIDQASATLQENNNLSTVPLLVRLPDKSTVLLKPNSRISYAKDLDRQVKREVYLSGEAFFEVTKNPDKPFFVYADELVTKVLGTSFWIKATDASKQVVVQVKTGKVSVFARNDSRANEMKANRELEGVVLTPNQQITFSRSDVRMKKSLVSAPLPVHLQRFEFKDEPVTRIFVALEQAYGIDIIYDEELLGNCLVTASLAEEPLYEKLRLLCKGIEGQYEVVDAQIVISAKGCQ</sequence>
<reference evidence="4 5" key="1">
    <citation type="submission" date="2019-11" db="EMBL/GenBank/DDBJ databases">
        <title>Spirosoma endbachense sp. nov., isolated from a natural salt meadow.</title>
        <authorList>
            <person name="Rojas J."/>
            <person name="Ambika Manirajan B."/>
            <person name="Ratering S."/>
            <person name="Suarez C."/>
            <person name="Geissler-Plaum R."/>
            <person name="Schnell S."/>
        </authorList>
    </citation>
    <scope>NUCLEOTIDE SEQUENCE [LARGE SCALE GENOMIC DNA]</scope>
    <source>
        <strain evidence="4 5">I-24</strain>
    </source>
</reference>
<feature type="domain" description="Protein FecR C-terminal" evidence="3">
    <location>
        <begin position="281"/>
        <end position="349"/>
    </location>
</feature>
<dbReference type="Gene3D" id="2.60.120.1440">
    <property type="match status" value="1"/>
</dbReference>
<evidence type="ECO:0000313" key="5">
    <source>
        <dbReference type="Proteomes" id="UP000464577"/>
    </source>
</evidence>